<proteinExistence type="predicted"/>
<accession>A0A1G7P4C9</accession>
<organism evidence="2 3">
    <name type="scientific">Chitinophaga filiformis</name>
    <name type="common">Myxococcus filiformis</name>
    <name type="synonym">Flexibacter filiformis</name>
    <dbReference type="NCBI Taxonomy" id="104663"/>
    <lineage>
        <taxon>Bacteria</taxon>
        <taxon>Pseudomonadati</taxon>
        <taxon>Bacteroidota</taxon>
        <taxon>Chitinophagia</taxon>
        <taxon>Chitinophagales</taxon>
        <taxon>Chitinophagaceae</taxon>
        <taxon>Chitinophaga</taxon>
    </lineage>
</organism>
<dbReference type="Pfam" id="PF04965">
    <property type="entry name" value="GPW_gp25"/>
    <property type="match status" value="1"/>
</dbReference>
<protein>
    <recommendedName>
        <fullName evidence="1">IraD/Gp25-like domain-containing protein</fullName>
    </recommendedName>
</protein>
<name>A0A1G7P4C9_CHIFI</name>
<gene>
    <name evidence="2" type="ORF">SAMN04488121_1021058</name>
</gene>
<dbReference type="SUPFAM" id="SSF160719">
    <property type="entry name" value="gpW/gp25-like"/>
    <property type="match status" value="1"/>
</dbReference>
<evidence type="ECO:0000313" key="3">
    <source>
        <dbReference type="Proteomes" id="UP000199045"/>
    </source>
</evidence>
<evidence type="ECO:0000259" key="1">
    <source>
        <dbReference type="Pfam" id="PF04965"/>
    </source>
</evidence>
<reference evidence="3" key="1">
    <citation type="submission" date="2016-10" db="EMBL/GenBank/DDBJ databases">
        <authorList>
            <person name="Varghese N."/>
            <person name="Submissions S."/>
        </authorList>
    </citation>
    <scope>NUCLEOTIDE SEQUENCE [LARGE SCALE GENOMIC DNA]</scope>
    <source>
        <strain evidence="3">DSM 527</strain>
    </source>
</reference>
<dbReference type="STRING" id="104663.SAMN04488121_1021058"/>
<dbReference type="AlphaFoldDB" id="A0A1G7P4C9"/>
<sequence length="152" mass="17326">MLDAKDFLGCGWSFPPTFRKDNDDKDCYALMAVGREDIEQSLHILLSTSLGERVMLPQFGCNLADYQFESMSNTLIGFITDLVTNAILYYEARIKTDKITVSQSDSWDAIQGCLRINIDYTIRATNSRYNYVYDFYIQEGRSEGINAAIAIR</sequence>
<dbReference type="InterPro" id="IPR007048">
    <property type="entry name" value="IraD/Gp25-like"/>
</dbReference>
<evidence type="ECO:0000313" key="2">
    <source>
        <dbReference type="EMBL" id="SDF81166.1"/>
    </source>
</evidence>
<feature type="domain" description="IraD/Gp25-like" evidence="1">
    <location>
        <begin position="34"/>
        <end position="126"/>
    </location>
</feature>
<dbReference type="Gene3D" id="3.10.450.40">
    <property type="match status" value="1"/>
</dbReference>
<dbReference type="Proteomes" id="UP000199045">
    <property type="component" value="Unassembled WGS sequence"/>
</dbReference>
<dbReference type="EMBL" id="FNBN01000002">
    <property type="protein sequence ID" value="SDF81166.1"/>
    <property type="molecule type" value="Genomic_DNA"/>
</dbReference>
<dbReference type="OrthoDB" id="9802846at2"/>
<dbReference type="RefSeq" id="WP_089831914.1">
    <property type="nucleotide sequence ID" value="NZ_FNBN01000002.1"/>
</dbReference>